<keyword evidence="2" id="KW-1185">Reference proteome</keyword>
<evidence type="ECO:0000313" key="1">
    <source>
        <dbReference type="EMBL" id="CAG8738254.1"/>
    </source>
</evidence>
<evidence type="ECO:0000313" key="2">
    <source>
        <dbReference type="Proteomes" id="UP000789901"/>
    </source>
</evidence>
<accession>A0ABN7V7R9</accession>
<sequence length="106" mass="12666">KKKIRKEINLAEAKDKAITDALKSEYSSKYDKKYNLEEILKEKYWKNIVKISIKVTSKLYDEVNDFLKKDNSSLYLKIAYNKVLFSIVFTEKKKYYGTDYIKVLNF</sequence>
<name>A0ABN7V7R9_GIGMA</name>
<protein>
    <submittedName>
        <fullName evidence="1">39510_t:CDS:1</fullName>
    </submittedName>
</protein>
<dbReference type="EMBL" id="CAJVQB010010266">
    <property type="protein sequence ID" value="CAG8738254.1"/>
    <property type="molecule type" value="Genomic_DNA"/>
</dbReference>
<feature type="non-terminal residue" evidence="1">
    <location>
        <position position="1"/>
    </location>
</feature>
<organism evidence="1 2">
    <name type="scientific">Gigaspora margarita</name>
    <dbReference type="NCBI Taxonomy" id="4874"/>
    <lineage>
        <taxon>Eukaryota</taxon>
        <taxon>Fungi</taxon>
        <taxon>Fungi incertae sedis</taxon>
        <taxon>Mucoromycota</taxon>
        <taxon>Glomeromycotina</taxon>
        <taxon>Glomeromycetes</taxon>
        <taxon>Diversisporales</taxon>
        <taxon>Gigasporaceae</taxon>
        <taxon>Gigaspora</taxon>
    </lineage>
</organism>
<comment type="caution">
    <text evidence="1">The sequence shown here is derived from an EMBL/GenBank/DDBJ whole genome shotgun (WGS) entry which is preliminary data.</text>
</comment>
<proteinExistence type="predicted"/>
<reference evidence="1 2" key="1">
    <citation type="submission" date="2021-06" db="EMBL/GenBank/DDBJ databases">
        <authorList>
            <person name="Kallberg Y."/>
            <person name="Tangrot J."/>
            <person name="Rosling A."/>
        </authorList>
    </citation>
    <scope>NUCLEOTIDE SEQUENCE [LARGE SCALE GENOMIC DNA]</scope>
    <source>
        <strain evidence="1 2">120-4 pot B 10/14</strain>
    </source>
</reference>
<gene>
    <name evidence="1" type="ORF">GMARGA_LOCUS15102</name>
</gene>
<dbReference type="Proteomes" id="UP000789901">
    <property type="component" value="Unassembled WGS sequence"/>
</dbReference>